<gene>
    <name evidence="4" type="ORF">ACFOWM_07705</name>
</gene>
<keyword evidence="1" id="KW-0808">Transferase</keyword>
<dbReference type="Gene3D" id="3.90.550.10">
    <property type="entry name" value="Spore Coat Polysaccharide Biosynthesis Protein SpsA, Chain A"/>
    <property type="match status" value="1"/>
</dbReference>
<dbReference type="Proteomes" id="UP001595907">
    <property type="component" value="Unassembled WGS sequence"/>
</dbReference>
<dbReference type="InterPro" id="IPR029044">
    <property type="entry name" value="Nucleotide-diphossugar_trans"/>
</dbReference>
<keyword evidence="5" id="KW-1185">Reference proteome</keyword>
<accession>A0ABV8QRC0</accession>
<evidence type="ECO:0000313" key="4">
    <source>
        <dbReference type="EMBL" id="MFC4262756.1"/>
    </source>
</evidence>
<dbReference type="RefSeq" id="WP_379708513.1">
    <property type="nucleotide sequence ID" value="NZ_JBHSCZ010000002.1"/>
</dbReference>
<evidence type="ECO:0000256" key="2">
    <source>
        <dbReference type="ARBA" id="ARBA00022695"/>
    </source>
</evidence>
<name>A0ABV8QRC0_9BACT</name>
<dbReference type="PANTHER" id="PTHR43584:SF8">
    <property type="entry name" value="N-ACETYLMURAMATE ALPHA-1-PHOSPHATE URIDYLYLTRANSFERASE"/>
    <property type="match status" value="1"/>
</dbReference>
<dbReference type="Pfam" id="PF00483">
    <property type="entry name" value="NTP_transferase"/>
    <property type="match status" value="1"/>
</dbReference>
<sequence>MKAMILAAGLGTRLKPFTEQHPKALLPINGKSLLQRNIIYLQQAGITDVVVNVHHFASQIIDTINHNNGWGSYVTISDETNEVLETGGGLLKAAPLLKEGNEAFVLMNADILTDMDLQAMIAQHQQSQALATLAVTNRTSSRNLLFDENHYLCGWRNNNTGELKGKSGQAKAFSGIHILEPNIFDEITETGKFSMIDVYMRLCTTQKINAYDHSHTHLIDVGKPESIAIAESLFS</sequence>
<evidence type="ECO:0000256" key="1">
    <source>
        <dbReference type="ARBA" id="ARBA00022679"/>
    </source>
</evidence>
<dbReference type="InterPro" id="IPR050065">
    <property type="entry name" value="GlmU-like"/>
</dbReference>
<dbReference type="InterPro" id="IPR005835">
    <property type="entry name" value="NTP_transferase_dom"/>
</dbReference>
<evidence type="ECO:0000313" key="5">
    <source>
        <dbReference type="Proteomes" id="UP001595907"/>
    </source>
</evidence>
<dbReference type="EMBL" id="JBHSCZ010000002">
    <property type="protein sequence ID" value="MFC4262756.1"/>
    <property type="molecule type" value="Genomic_DNA"/>
</dbReference>
<keyword evidence="2" id="KW-0548">Nucleotidyltransferase</keyword>
<evidence type="ECO:0000259" key="3">
    <source>
        <dbReference type="Pfam" id="PF00483"/>
    </source>
</evidence>
<dbReference type="PANTHER" id="PTHR43584">
    <property type="entry name" value="NUCLEOTIDYL TRANSFERASE"/>
    <property type="match status" value="1"/>
</dbReference>
<reference evidence="5" key="1">
    <citation type="journal article" date="2019" name="Int. J. Syst. Evol. Microbiol.">
        <title>The Global Catalogue of Microorganisms (GCM) 10K type strain sequencing project: providing services to taxonomists for standard genome sequencing and annotation.</title>
        <authorList>
            <consortium name="The Broad Institute Genomics Platform"/>
            <consortium name="The Broad Institute Genome Sequencing Center for Infectious Disease"/>
            <person name="Wu L."/>
            <person name="Ma J."/>
        </authorList>
    </citation>
    <scope>NUCLEOTIDE SEQUENCE [LARGE SCALE GENOMIC DNA]</scope>
    <source>
        <strain evidence="5">CECT 8289</strain>
    </source>
</reference>
<feature type="domain" description="Nucleotidyl transferase" evidence="3">
    <location>
        <begin position="2"/>
        <end position="138"/>
    </location>
</feature>
<proteinExistence type="predicted"/>
<dbReference type="SUPFAM" id="SSF53448">
    <property type="entry name" value="Nucleotide-diphospho-sugar transferases"/>
    <property type="match status" value="1"/>
</dbReference>
<organism evidence="4 5">
    <name type="scientific">Ferruginibacter yonginensis</name>
    <dbReference type="NCBI Taxonomy" id="1310416"/>
    <lineage>
        <taxon>Bacteria</taxon>
        <taxon>Pseudomonadati</taxon>
        <taxon>Bacteroidota</taxon>
        <taxon>Chitinophagia</taxon>
        <taxon>Chitinophagales</taxon>
        <taxon>Chitinophagaceae</taxon>
        <taxon>Ferruginibacter</taxon>
    </lineage>
</organism>
<comment type="caution">
    <text evidence="4">The sequence shown here is derived from an EMBL/GenBank/DDBJ whole genome shotgun (WGS) entry which is preliminary data.</text>
</comment>
<dbReference type="CDD" id="cd06422">
    <property type="entry name" value="NTP_transferase_like_1"/>
    <property type="match status" value="1"/>
</dbReference>
<protein>
    <submittedName>
        <fullName evidence="4">Nucleotidyltransferase family protein</fullName>
    </submittedName>
</protein>